<dbReference type="RefSeq" id="WP_051858104.1">
    <property type="nucleotide sequence ID" value="NZ_JBFADL010000005.1"/>
</dbReference>
<dbReference type="Proteomes" id="UP000028341">
    <property type="component" value="Unassembled WGS sequence"/>
</dbReference>
<evidence type="ECO:0008006" key="4">
    <source>
        <dbReference type="Google" id="ProtNLM"/>
    </source>
</evidence>
<sequence length="126" mass="13842">MKLRQYVCVLLATTATALGVTVAAPHQAAADTAYGCGYPQVCFYDSPEDWQARRWDAAYKDITSTYQNLTPQAYGSYAIYNSRNDDGVLLHHTDGWTKCLGPGGVMTYGLAVVDKIRIMNSPTCSY</sequence>
<keyword evidence="1" id="KW-0732">Signal</keyword>
<dbReference type="AlphaFoldDB" id="A0A081XU91"/>
<evidence type="ECO:0000313" key="2">
    <source>
        <dbReference type="EMBL" id="KES07114.1"/>
    </source>
</evidence>
<comment type="caution">
    <text evidence="2">The sequence shown here is derived from an EMBL/GenBank/DDBJ whole genome shotgun (WGS) entry which is preliminary data.</text>
</comment>
<organism evidence="2 3">
    <name type="scientific">Streptomyces toyocaensis</name>
    <dbReference type="NCBI Taxonomy" id="55952"/>
    <lineage>
        <taxon>Bacteria</taxon>
        <taxon>Bacillati</taxon>
        <taxon>Actinomycetota</taxon>
        <taxon>Actinomycetes</taxon>
        <taxon>Kitasatosporales</taxon>
        <taxon>Streptomycetaceae</taxon>
        <taxon>Streptomyces</taxon>
    </lineage>
</organism>
<evidence type="ECO:0000256" key="1">
    <source>
        <dbReference type="SAM" id="SignalP"/>
    </source>
</evidence>
<dbReference type="OrthoDB" id="4302020at2"/>
<protein>
    <recommendedName>
        <fullName evidence="4">Peptidase inhibitor family I36</fullName>
    </recommendedName>
</protein>
<proteinExistence type="predicted"/>
<evidence type="ECO:0000313" key="3">
    <source>
        <dbReference type="Proteomes" id="UP000028341"/>
    </source>
</evidence>
<keyword evidence="3" id="KW-1185">Reference proteome</keyword>
<reference evidence="2 3" key="1">
    <citation type="submission" date="2014-02" db="EMBL/GenBank/DDBJ databases">
        <title>The genome announcement of Streptomyces toyocaensis NRRL15009.</title>
        <authorList>
            <person name="Hong H.-J."/>
            <person name="Kwun M.J."/>
        </authorList>
    </citation>
    <scope>NUCLEOTIDE SEQUENCE [LARGE SCALE GENOMIC DNA]</scope>
    <source>
        <strain evidence="2 3">NRRL 15009</strain>
    </source>
</reference>
<accession>A0A081XU91</accession>
<dbReference type="EMBL" id="JFCB01000007">
    <property type="protein sequence ID" value="KES07114.1"/>
    <property type="molecule type" value="Genomic_DNA"/>
</dbReference>
<feature type="signal peptide" evidence="1">
    <location>
        <begin position="1"/>
        <end position="28"/>
    </location>
</feature>
<name>A0A081XU91_STRTO</name>
<gene>
    <name evidence="2" type="ORF">BU52_11025</name>
</gene>
<dbReference type="STRING" id="55952.BU52_11025"/>
<feature type="chain" id="PRO_5001766895" description="Peptidase inhibitor family I36" evidence="1">
    <location>
        <begin position="29"/>
        <end position="126"/>
    </location>
</feature>